<reference evidence="2" key="2">
    <citation type="submission" date="2020-06" db="EMBL/GenBank/DDBJ databases">
        <title>Helianthus annuus Genome sequencing and assembly Release 2.</title>
        <authorList>
            <person name="Gouzy J."/>
            <person name="Langlade N."/>
            <person name="Munos S."/>
        </authorList>
    </citation>
    <scope>NUCLEOTIDE SEQUENCE</scope>
    <source>
        <tissue evidence="2">Leaves</tissue>
    </source>
</reference>
<gene>
    <name evidence="2" type="ORF">HanXRQr2_Chr09g0398181</name>
</gene>
<feature type="region of interest" description="Disordered" evidence="1">
    <location>
        <begin position="39"/>
        <end position="61"/>
    </location>
</feature>
<dbReference type="EMBL" id="MNCJ02000324">
    <property type="protein sequence ID" value="KAF5791737.1"/>
    <property type="molecule type" value="Genomic_DNA"/>
</dbReference>
<sequence>MPPVILFSGDDNDDDAKMIMMFRRGLDRKSDHVGPDRFAFHGSSRSDGASPLLTSADSVWW</sequence>
<feature type="compositionally biased region" description="Polar residues" evidence="1">
    <location>
        <begin position="43"/>
        <end position="61"/>
    </location>
</feature>
<dbReference type="AlphaFoldDB" id="A0A9K3N904"/>
<accession>A0A9K3N904</accession>
<organism evidence="2 3">
    <name type="scientific">Helianthus annuus</name>
    <name type="common">Common sunflower</name>
    <dbReference type="NCBI Taxonomy" id="4232"/>
    <lineage>
        <taxon>Eukaryota</taxon>
        <taxon>Viridiplantae</taxon>
        <taxon>Streptophyta</taxon>
        <taxon>Embryophyta</taxon>
        <taxon>Tracheophyta</taxon>
        <taxon>Spermatophyta</taxon>
        <taxon>Magnoliopsida</taxon>
        <taxon>eudicotyledons</taxon>
        <taxon>Gunneridae</taxon>
        <taxon>Pentapetalae</taxon>
        <taxon>asterids</taxon>
        <taxon>campanulids</taxon>
        <taxon>Asterales</taxon>
        <taxon>Asteraceae</taxon>
        <taxon>Asteroideae</taxon>
        <taxon>Heliantheae alliance</taxon>
        <taxon>Heliantheae</taxon>
        <taxon>Helianthus</taxon>
    </lineage>
</organism>
<comment type="caution">
    <text evidence="2">The sequence shown here is derived from an EMBL/GenBank/DDBJ whole genome shotgun (WGS) entry which is preliminary data.</text>
</comment>
<dbReference type="Gramene" id="mRNA:HanXRQr2_Chr09g0398181">
    <property type="protein sequence ID" value="CDS:HanXRQr2_Chr09g0398181.1"/>
    <property type="gene ID" value="HanXRQr2_Chr09g0398181"/>
</dbReference>
<proteinExistence type="predicted"/>
<keyword evidence="3" id="KW-1185">Reference proteome</keyword>
<reference evidence="2" key="1">
    <citation type="journal article" date="2017" name="Nature">
        <title>The sunflower genome provides insights into oil metabolism, flowering and Asterid evolution.</title>
        <authorList>
            <person name="Badouin H."/>
            <person name="Gouzy J."/>
            <person name="Grassa C.J."/>
            <person name="Murat F."/>
            <person name="Staton S.E."/>
            <person name="Cottret L."/>
            <person name="Lelandais-Briere C."/>
            <person name="Owens G.L."/>
            <person name="Carrere S."/>
            <person name="Mayjonade B."/>
            <person name="Legrand L."/>
            <person name="Gill N."/>
            <person name="Kane N.C."/>
            <person name="Bowers J.E."/>
            <person name="Hubner S."/>
            <person name="Bellec A."/>
            <person name="Berard A."/>
            <person name="Berges H."/>
            <person name="Blanchet N."/>
            <person name="Boniface M.C."/>
            <person name="Brunel D."/>
            <person name="Catrice O."/>
            <person name="Chaidir N."/>
            <person name="Claudel C."/>
            <person name="Donnadieu C."/>
            <person name="Faraut T."/>
            <person name="Fievet G."/>
            <person name="Helmstetter N."/>
            <person name="King M."/>
            <person name="Knapp S.J."/>
            <person name="Lai Z."/>
            <person name="Le Paslier M.C."/>
            <person name="Lippi Y."/>
            <person name="Lorenzon L."/>
            <person name="Mandel J.R."/>
            <person name="Marage G."/>
            <person name="Marchand G."/>
            <person name="Marquand E."/>
            <person name="Bret-Mestries E."/>
            <person name="Morien E."/>
            <person name="Nambeesan S."/>
            <person name="Nguyen T."/>
            <person name="Pegot-Espagnet P."/>
            <person name="Pouilly N."/>
            <person name="Raftis F."/>
            <person name="Sallet E."/>
            <person name="Schiex T."/>
            <person name="Thomas J."/>
            <person name="Vandecasteele C."/>
            <person name="Vares D."/>
            <person name="Vear F."/>
            <person name="Vautrin S."/>
            <person name="Crespi M."/>
            <person name="Mangin B."/>
            <person name="Burke J.M."/>
            <person name="Salse J."/>
            <person name="Munos S."/>
            <person name="Vincourt P."/>
            <person name="Rieseberg L.H."/>
            <person name="Langlade N.B."/>
        </authorList>
    </citation>
    <scope>NUCLEOTIDE SEQUENCE</scope>
    <source>
        <tissue evidence="2">Leaves</tissue>
    </source>
</reference>
<evidence type="ECO:0000313" key="2">
    <source>
        <dbReference type="EMBL" id="KAF5791737.1"/>
    </source>
</evidence>
<protein>
    <submittedName>
        <fullName evidence="2">Uncharacterized protein</fullName>
    </submittedName>
</protein>
<name>A0A9K3N904_HELAN</name>
<evidence type="ECO:0000256" key="1">
    <source>
        <dbReference type="SAM" id="MobiDB-lite"/>
    </source>
</evidence>
<evidence type="ECO:0000313" key="3">
    <source>
        <dbReference type="Proteomes" id="UP000215914"/>
    </source>
</evidence>
<dbReference type="Proteomes" id="UP000215914">
    <property type="component" value="Unassembled WGS sequence"/>
</dbReference>